<feature type="chain" id="PRO_5015505696" evidence="5">
    <location>
        <begin position="28"/>
        <end position="195"/>
    </location>
</feature>
<dbReference type="InterPro" id="IPR036249">
    <property type="entry name" value="Thioredoxin-like_sf"/>
</dbReference>
<dbReference type="PANTHER" id="PTHR12151:SF25">
    <property type="entry name" value="LINALOOL DEHYDRATASE_ISOMERASE DOMAIN-CONTAINING PROTEIN"/>
    <property type="match status" value="1"/>
</dbReference>
<evidence type="ECO:0000313" key="6">
    <source>
        <dbReference type="EMBL" id="PRD55017.1"/>
    </source>
</evidence>
<dbReference type="InterPro" id="IPR003782">
    <property type="entry name" value="SCO1/SenC"/>
</dbReference>
<dbReference type="SUPFAM" id="SSF52833">
    <property type="entry name" value="Thioredoxin-like"/>
    <property type="match status" value="1"/>
</dbReference>
<evidence type="ECO:0000256" key="2">
    <source>
        <dbReference type="ARBA" id="ARBA00023008"/>
    </source>
</evidence>
<feature type="signal peptide" evidence="5">
    <location>
        <begin position="1"/>
        <end position="27"/>
    </location>
</feature>
<protein>
    <submittedName>
        <fullName evidence="6">SCO family protein</fullName>
    </submittedName>
</protein>
<comment type="similarity">
    <text evidence="1">Belongs to the SCO1/2 family.</text>
</comment>
<dbReference type="FunFam" id="3.40.30.10:FF:000013">
    <property type="entry name" value="Blast:Protein SCO1 homolog, mitochondrial"/>
    <property type="match status" value="1"/>
</dbReference>
<feature type="binding site" evidence="3">
    <location>
        <position position="157"/>
    </location>
    <ligand>
        <name>Cu cation</name>
        <dbReference type="ChEBI" id="CHEBI:23378"/>
    </ligand>
</feature>
<feature type="binding site" evidence="3">
    <location>
        <position position="73"/>
    </location>
    <ligand>
        <name>Cu cation</name>
        <dbReference type="ChEBI" id="CHEBI:23378"/>
    </ligand>
</feature>
<dbReference type="OrthoDB" id="9790194at2"/>
<evidence type="ECO:0000256" key="1">
    <source>
        <dbReference type="ARBA" id="ARBA00010996"/>
    </source>
</evidence>
<dbReference type="RefSeq" id="WP_105733247.1">
    <property type="nucleotide sequence ID" value="NZ_PVBT01000002.1"/>
</dbReference>
<dbReference type="Pfam" id="PF02630">
    <property type="entry name" value="SCO1-SenC"/>
    <property type="match status" value="1"/>
</dbReference>
<keyword evidence="7" id="KW-1185">Reference proteome</keyword>
<feature type="binding site" evidence="3">
    <location>
        <position position="69"/>
    </location>
    <ligand>
        <name>Cu cation</name>
        <dbReference type="ChEBI" id="CHEBI:23378"/>
    </ligand>
</feature>
<name>A0A2S9JP67_9HYPH</name>
<dbReference type="GO" id="GO:0046872">
    <property type="term" value="F:metal ion binding"/>
    <property type="evidence" value="ECO:0007669"/>
    <property type="project" value="UniProtKB-KW"/>
</dbReference>
<comment type="caution">
    <text evidence="6">The sequence shown here is derived from an EMBL/GenBank/DDBJ whole genome shotgun (WGS) entry which is preliminary data.</text>
</comment>
<keyword evidence="4" id="KW-1015">Disulfide bond</keyword>
<dbReference type="Proteomes" id="UP000238563">
    <property type="component" value="Unassembled WGS sequence"/>
</dbReference>
<gene>
    <name evidence="6" type="ORF">C5750_07430</name>
</gene>
<keyword evidence="3" id="KW-0479">Metal-binding</keyword>
<evidence type="ECO:0000313" key="7">
    <source>
        <dbReference type="Proteomes" id="UP000238563"/>
    </source>
</evidence>
<keyword evidence="2 3" id="KW-0186">Copper</keyword>
<evidence type="ECO:0000256" key="4">
    <source>
        <dbReference type="PIRSR" id="PIRSR603782-2"/>
    </source>
</evidence>
<sequence length="195" mass="21283">MKLTAKQIFFVTLICAALGFAAWTFLAAGTKTNSRHGAPFNLVDDLGAPITDRALQSHPSLVFFGYTHCPEVCPTTLYEMAGWFKALGPAADGLKAYFFTVDPERDTPEIIHGYTSNFTDRVTGITGDPAEVQKVIKEWQIFVRKVPTADGDYTIDHTASVFMLDDQGRLKGTIAYGEEVNSALAKIQTLLKSAG</sequence>
<evidence type="ECO:0000256" key="3">
    <source>
        <dbReference type="PIRSR" id="PIRSR603782-1"/>
    </source>
</evidence>
<proteinExistence type="inferred from homology"/>
<dbReference type="PANTHER" id="PTHR12151">
    <property type="entry name" value="ELECTRON TRANSPORT PROTIN SCO1/SENC FAMILY MEMBER"/>
    <property type="match status" value="1"/>
</dbReference>
<reference evidence="6 7" key="1">
    <citation type="submission" date="2018-02" db="EMBL/GenBank/DDBJ databases">
        <title>The draft genome of Phyllobacterium myrsinacearum DSM5892.</title>
        <authorList>
            <person name="Li L."/>
            <person name="Liu L."/>
            <person name="Zhang X."/>
            <person name="Wang T."/>
        </authorList>
    </citation>
    <scope>NUCLEOTIDE SEQUENCE [LARGE SCALE GENOMIC DNA]</scope>
    <source>
        <strain evidence="6 7">DSM 5892</strain>
    </source>
</reference>
<dbReference type="CDD" id="cd02968">
    <property type="entry name" value="SCO"/>
    <property type="match status" value="1"/>
</dbReference>
<evidence type="ECO:0000256" key="5">
    <source>
        <dbReference type="SAM" id="SignalP"/>
    </source>
</evidence>
<dbReference type="EMBL" id="PVBT01000002">
    <property type="protein sequence ID" value="PRD55017.1"/>
    <property type="molecule type" value="Genomic_DNA"/>
</dbReference>
<organism evidence="6 7">
    <name type="scientific">Phyllobacterium myrsinacearum</name>
    <dbReference type="NCBI Taxonomy" id="28101"/>
    <lineage>
        <taxon>Bacteria</taxon>
        <taxon>Pseudomonadati</taxon>
        <taxon>Pseudomonadota</taxon>
        <taxon>Alphaproteobacteria</taxon>
        <taxon>Hyphomicrobiales</taxon>
        <taxon>Phyllobacteriaceae</taxon>
        <taxon>Phyllobacterium</taxon>
    </lineage>
</organism>
<dbReference type="Gene3D" id="3.40.30.10">
    <property type="entry name" value="Glutaredoxin"/>
    <property type="match status" value="1"/>
</dbReference>
<feature type="disulfide bond" description="Redox-active" evidence="4">
    <location>
        <begin position="69"/>
        <end position="73"/>
    </location>
</feature>
<dbReference type="AlphaFoldDB" id="A0A2S9JP67"/>
<accession>A0A2S9JP67</accession>
<keyword evidence="5" id="KW-0732">Signal</keyword>